<evidence type="ECO:0000313" key="2">
    <source>
        <dbReference type="Proteomes" id="UP000008461"/>
    </source>
</evidence>
<sequence>MFDLSKIRFIKNDDDHGRRNYSFVGIQRSRQNEDQLEFWLPLGFKDFDETNFEQVKGFFFKMYRTFKTYLQKKQASLNDEDITIDRDGIIEKESGFSFINENKEQSVFYGKLNSLEKILEGYDELRISSLEKKLVRSHELDYSKLHRYLHQAIYLDDDVIYLDEMNIAKNIIIKGSPPILQLFCFIYVEIKAELGEIETVPTRAIELADEFKEEHLQLDSQLFDEKTFAETLETLKNRFDEIDQETIYKDDDYWHFFDAIEAFLYGERHQDNEGIYWGFSSFYDIWEDMCKTYVVNEVRFKDRIVYFEDNGALVASEFYRDLLNPFEIRVNSLSSVRKLRPDLVLEPSAKNIESLFYSKEIIKDWQPARSVVFQDYHNLRNSYPKIYNAYKRLVQTEKHFYLREKKFFFMYEDDYRKFREIVSQELEELYTSSPYQVVDYKYMRVSDYEYFSPFHLNEQGENKVKDDIHKQLVYEWTLQKNWDVPTQSEFWIPYYSNDVTVFGEVVPITNTYFNQSQIKVVQVNFKTLQEFYIKQTLA</sequence>
<dbReference type="OrthoDB" id="8776251at2"/>
<dbReference type="HOGENOM" id="CLU_451164_0_0_10"/>
<reference evidence="1 2" key="1">
    <citation type="journal article" date="2011" name="Stand. Genomic Sci.">
        <title>Complete genome sequence of Haliscomenobacter hydrossis type strain (O).</title>
        <authorList>
            <consortium name="US DOE Joint Genome Institute (JGI-PGF)"/>
            <person name="Daligault H."/>
            <person name="Lapidus A."/>
            <person name="Zeytun A."/>
            <person name="Nolan M."/>
            <person name="Lucas S."/>
            <person name="Del Rio T.G."/>
            <person name="Tice H."/>
            <person name="Cheng J.F."/>
            <person name="Tapia R."/>
            <person name="Han C."/>
            <person name="Goodwin L."/>
            <person name="Pitluck S."/>
            <person name="Liolios K."/>
            <person name="Pagani I."/>
            <person name="Ivanova N."/>
            <person name="Huntemann M."/>
            <person name="Mavromatis K."/>
            <person name="Mikhailova N."/>
            <person name="Pati A."/>
            <person name="Chen A."/>
            <person name="Palaniappan K."/>
            <person name="Land M."/>
            <person name="Hauser L."/>
            <person name="Brambilla E.M."/>
            <person name="Rohde M."/>
            <person name="Verbarg S."/>
            <person name="Goker M."/>
            <person name="Bristow J."/>
            <person name="Eisen J.A."/>
            <person name="Markowitz V."/>
            <person name="Hugenholtz P."/>
            <person name="Kyrpides N.C."/>
            <person name="Klenk H.P."/>
            <person name="Woyke T."/>
        </authorList>
    </citation>
    <scope>NUCLEOTIDE SEQUENCE [LARGE SCALE GENOMIC DNA]</scope>
    <source>
        <strain evidence="2">ATCC 27775 / DSM 1100 / LMG 10767 / O</strain>
    </source>
</reference>
<dbReference type="Proteomes" id="UP000008461">
    <property type="component" value="Chromosome"/>
</dbReference>
<dbReference type="EMBL" id="CP002691">
    <property type="protein sequence ID" value="AEE49797.1"/>
    <property type="molecule type" value="Genomic_DNA"/>
</dbReference>
<name>F4L5B7_HALH1</name>
<reference key="2">
    <citation type="submission" date="2011-04" db="EMBL/GenBank/DDBJ databases">
        <title>Complete sequence of chromosome of Haliscomenobacter hydrossis DSM 1100.</title>
        <authorList>
            <consortium name="US DOE Joint Genome Institute (JGI-PGF)"/>
            <person name="Lucas S."/>
            <person name="Han J."/>
            <person name="Lapidus A."/>
            <person name="Bruce D."/>
            <person name="Goodwin L."/>
            <person name="Pitluck S."/>
            <person name="Peters L."/>
            <person name="Kyrpides N."/>
            <person name="Mavromatis K."/>
            <person name="Ivanova N."/>
            <person name="Ovchinnikova G."/>
            <person name="Pagani I."/>
            <person name="Daligault H."/>
            <person name="Detter J.C."/>
            <person name="Han C."/>
            <person name="Land M."/>
            <person name="Hauser L."/>
            <person name="Markowitz V."/>
            <person name="Cheng J.-F."/>
            <person name="Hugenholtz P."/>
            <person name="Woyke T."/>
            <person name="Wu D."/>
            <person name="Verbarg S."/>
            <person name="Frueling A."/>
            <person name="Brambilla E."/>
            <person name="Klenk H.-P."/>
            <person name="Eisen J.A."/>
        </authorList>
    </citation>
    <scope>NUCLEOTIDE SEQUENCE</scope>
    <source>
        <strain>DSM 1100</strain>
    </source>
</reference>
<evidence type="ECO:0000313" key="1">
    <source>
        <dbReference type="EMBL" id="AEE49797.1"/>
    </source>
</evidence>
<keyword evidence="2" id="KW-1185">Reference proteome</keyword>
<organism evidence="1 2">
    <name type="scientific">Haliscomenobacter hydrossis (strain ATCC 27775 / DSM 1100 / LMG 10767 / O)</name>
    <dbReference type="NCBI Taxonomy" id="760192"/>
    <lineage>
        <taxon>Bacteria</taxon>
        <taxon>Pseudomonadati</taxon>
        <taxon>Bacteroidota</taxon>
        <taxon>Saprospiria</taxon>
        <taxon>Saprospirales</taxon>
        <taxon>Haliscomenobacteraceae</taxon>
        <taxon>Haliscomenobacter</taxon>
    </lineage>
</organism>
<protein>
    <submittedName>
        <fullName evidence="1">Uncharacterized protein</fullName>
    </submittedName>
</protein>
<dbReference type="STRING" id="760192.Halhy_1912"/>
<dbReference type="AlphaFoldDB" id="F4L5B7"/>
<accession>F4L5B7</accession>
<dbReference type="KEGG" id="hhy:Halhy_1912"/>
<gene>
    <name evidence="1" type="ordered locus">Halhy_1912</name>
</gene>
<proteinExistence type="predicted"/>
<dbReference type="eggNOG" id="ENOG502ZBFD">
    <property type="taxonomic scope" value="Bacteria"/>
</dbReference>
<dbReference type="RefSeq" id="WP_013764350.1">
    <property type="nucleotide sequence ID" value="NC_015510.1"/>
</dbReference>